<dbReference type="PROSITE" id="PS50929">
    <property type="entry name" value="ABC_TM1F"/>
    <property type="match status" value="2"/>
</dbReference>
<dbReference type="InterPro" id="IPR011527">
    <property type="entry name" value="ABC1_TM_dom"/>
</dbReference>
<dbReference type="InterPro" id="IPR003593">
    <property type="entry name" value="AAA+_ATPase"/>
</dbReference>
<dbReference type="FunFam" id="3.40.50.300:FF:001471">
    <property type="entry name" value="P-loop containing nucleoside triphosphate hydrolase protein"/>
    <property type="match status" value="1"/>
</dbReference>
<feature type="domain" description="ABC transmembrane type-1" evidence="10">
    <location>
        <begin position="1069"/>
        <end position="1354"/>
    </location>
</feature>
<feature type="region of interest" description="Disordered" evidence="7">
    <location>
        <begin position="1"/>
        <end position="48"/>
    </location>
</feature>
<feature type="transmembrane region" description="Helical" evidence="8">
    <location>
        <begin position="1211"/>
        <end position="1232"/>
    </location>
</feature>
<feature type="transmembrane region" description="Helical" evidence="8">
    <location>
        <begin position="1329"/>
        <end position="1349"/>
    </location>
</feature>
<feature type="transmembrane region" description="Helical" evidence="8">
    <location>
        <begin position="1066"/>
        <end position="1086"/>
    </location>
</feature>
<organism evidence="11 12">
    <name type="scientific">Naganishia liquefaciens</name>
    <dbReference type="NCBI Taxonomy" id="104408"/>
    <lineage>
        <taxon>Eukaryota</taxon>
        <taxon>Fungi</taxon>
        <taxon>Dikarya</taxon>
        <taxon>Basidiomycota</taxon>
        <taxon>Agaricomycotina</taxon>
        <taxon>Tremellomycetes</taxon>
        <taxon>Filobasidiales</taxon>
        <taxon>Filobasidiaceae</taxon>
        <taxon>Naganishia</taxon>
    </lineage>
</organism>
<dbReference type="Proteomes" id="UP000620104">
    <property type="component" value="Unassembled WGS sequence"/>
</dbReference>
<dbReference type="Pfam" id="PF00005">
    <property type="entry name" value="ABC_tran"/>
    <property type="match status" value="2"/>
</dbReference>
<sequence>MSRQPTTPKQCSPAESRVTSPRIALRRPEPGQLYSPSTPQDYRQNYGASLLASPLAALSGTSTPRSPHRQQSNLAGIRAADEDLELAQLPTLSRSPSENHHSSPFHDSQAWKRTPHFYSGASSSDSPEMRTNAGRQYSQFPKTSEDSTDCDLIKPHSSGSPQKEQELLQALGYEIEYETRFTPNDASSVLSRQPPKTFINIAQHTEEPKWKSPRPSLLLLFSLCTRKDFFLHMLPCIIFSIGAGAVPTVMTLLVGDAFGAFSNYPADVTQATSDQRSALVKSISHSCLILFGVGLAGWVVNTLMLTYWTRLGEVIANRLRAEIYRSVMARGMEWFDLGMGFKQDASDNQRVEEEGGKAGVGAGGLVAKFTRETDDVRIATGSEMGHAVREVTIFLACSILALVRSYSLALVTLSAIPLALFIQIATQVVANPLFAAERRALEESSTTVERSTNAISTVKAFNAEAVETDKFARGIDWALRNYVRQAIVWSINNSITNLVLNIMFVAGFWFGSKLVGSGQVSPADVMTVFWACLLGSSSLQAVVPHLVTISQGKASMASLVGLIRSPGLQRKFILQVPYSGRSFGVDTDENYSPSPISPLNRSVAPTQDPMVEAVADTVMPSKAYGEFSLRNVTFVYPARPETLALDDVSIFLPAGETTFIVGASGSGKSTIAQLLLRLYQPDGGEIFMDDQPLERLDLAFTREHISAVQQGCIMFDMTLHENVAMGLAGLPDRKPEDATREQVIEACKMAMLDDFAQSLPEGYETRLGTKGSSLSGGQRQRLAIARARLRDPTILVLDEATSALDVHSRLVVFDNIMKWRQNRTTIVITHDLSQIRPQDFVYLMKNGVLFEQGYRADLLSTEDSEFGKMATMQAEQPLPEADRDPWTDADDEIEMILSDVDQRATRRMTLRPSTMQIAPSHQSRGYLDYITFSTDVEKPSLSTSVDTVAARTSALAKLEARRTSEMHSNQHSFLSTFQSPRLSVTAPQLSYRFEHQSPEAPYRLSRTGIPRHSMFVITTDPKVGYLGEKEHINEIDPDAEFVVSVDNAPKIIKILRKYFSGMPKKWLIVLGTICSVSHGIITPLWSKYIAILMACVSYGPIDPAQVTQTSVIVVGITIANSVALGGQYFFFDIMSALWISKLRKAVYEKVLSQPQSWFDRRSNSPGRLVQILIKDVEDMKAILSTIIGRGLTAGTMIIAGVAWAMATGWKLTMVGLALGPIFVLVITISARVNTVLEARNKEAREQVSRTFYESVANVRSIRAMALEKTFLSKFQGELAVAQRTGFMSAAGAGAGTGITAAVPYFAQALMIYLSSIFMTKNLYNFATMMQVYTLVLFSITFGSQFLDFIPSVAKSRMAAASFSRLHDMSSESGESEGELRIPISGRVTFDKVAFNYPTRPDASVLQNISFELKKGECVCLVGPSGSGKSSISALLQRLYEPLQGTIQIDDRALSQIDVKWLRQHVAVVSQQPHLFDVSVAENIAYGSEGVSTEDIHRAAQTAAAHDFIMSLPQGYDTNLGENASLISGGQAQRLQIARALLRRSSILILDECTSALDPENQRHILDTIMRIKGDRTTIFITHKADVMKRCDRVLCVSEGRIAEDGSYAQLMARRGVFSRLMQAAEFE</sequence>
<feature type="domain" description="ABC transporter" evidence="9">
    <location>
        <begin position="1387"/>
        <end position="1623"/>
    </location>
</feature>
<keyword evidence="4" id="KW-0067">ATP-binding</keyword>
<keyword evidence="6 8" id="KW-0472">Membrane</keyword>
<dbReference type="FunFam" id="3.40.50.300:FF:001982">
    <property type="entry name" value="Serine protease/ABC transporter B family protein tagC"/>
    <property type="match status" value="1"/>
</dbReference>
<keyword evidence="12" id="KW-1185">Reference proteome</keyword>
<dbReference type="SUPFAM" id="SSF90123">
    <property type="entry name" value="ABC transporter transmembrane region"/>
    <property type="match status" value="2"/>
</dbReference>
<feature type="compositionally biased region" description="Polar residues" evidence="7">
    <location>
        <begin position="1"/>
        <end position="10"/>
    </location>
</feature>
<dbReference type="CDD" id="cd18577">
    <property type="entry name" value="ABC_6TM_Pgp_ABCB1_D1_like"/>
    <property type="match status" value="1"/>
</dbReference>
<evidence type="ECO:0000256" key="8">
    <source>
        <dbReference type="SAM" id="Phobius"/>
    </source>
</evidence>
<keyword evidence="5 8" id="KW-1133">Transmembrane helix</keyword>
<feature type="transmembrane region" description="Helical" evidence="8">
    <location>
        <begin position="229"/>
        <end position="254"/>
    </location>
</feature>
<dbReference type="GO" id="GO:0015421">
    <property type="term" value="F:ABC-type oligopeptide transporter activity"/>
    <property type="evidence" value="ECO:0007669"/>
    <property type="project" value="TreeGrafter"/>
</dbReference>
<dbReference type="Gene3D" id="3.40.50.300">
    <property type="entry name" value="P-loop containing nucleotide triphosphate hydrolases"/>
    <property type="match status" value="2"/>
</dbReference>
<evidence type="ECO:0000256" key="2">
    <source>
        <dbReference type="ARBA" id="ARBA00022692"/>
    </source>
</evidence>
<keyword evidence="3" id="KW-0547">Nucleotide-binding</keyword>
<dbReference type="PROSITE" id="PS00211">
    <property type="entry name" value="ABC_TRANSPORTER_1"/>
    <property type="match status" value="1"/>
</dbReference>
<dbReference type="SMART" id="SM00382">
    <property type="entry name" value="AAA"/>
    <property type="match status" value="2"/>
</dbReference>
<evidence type="ECO:0000256" key="1">
    <source>
        <dbReference type="ARBA" id="ARBA00004141"/>
    </source>
</evidence>
<evidence type="ECO:0000256" key="5">
    <source>
        <dbReference type="ARBA" id="ARBA00022989"/>
    </source>
</evidence>
<feature type="compositionally biased region" description="Polar residues" evidence="7">
    <location>
        <begin position="133"/>
        <end position="142"/>
    </location>
</feature>
<feature type="transmembrane region" description="Helical" evidence="8">
    <location>
        <begin position="486"/>
        <end position="508"/>
    </location>
</feature>
<accession>A0A8H3YDH4</accession>
<dbReference type="CDD" id="cd18578">
    <property type="entry name" value="ABC_6TM_Pgp_ABCB1_D2_like"/>
    <property type="match status" value="1"/>
</dbReference>
<dbReference type="InterPro" id="IPR036640">
    <property type="entry name" value="ABC1_TM_sf"/>
</dbReference>
<dbReference type="InterPro" id="IPR027417">
    <property type="entry name" value="P-loop_NTPase"/>
</dbReference>
<evidence type="ECO:0000259" key="9">
    <source>
        <dbReference type="PROSITE" id="PS50893"/>
    </source>
</evidence>
<dbReference type="SUPFAM" id="SSF52540">
    <property type="entry name" value="P-loop containing nucleoside triphosphate hydrolases"/>
    <property type="match status" value="2"/>
</dbReference>
<keyword evidence="2 8" id="KW-0812">Transmembrane</keyword>
<proteinExistence type="predicted"/>
<feature type="domain" description="ABC transporter" evidence="9">
    <location>
        <begin position="627"/>
        <end position="871"/>
    </location>
</feature>
<evidence type="ECO:0000256" key="3">
    <source>
        <dbReference type="ARBA" id="ARBA00022741"/>
    </source>
</evidence>
<dbReference type="GO" id="GO:0016020">
    <property type="term" value="C:membrane"/>
    <property type="evidence" value="ECO:0007669"/>
    <property type="project" value="UniProtKB-SubCell"/>
</dbReference>
<protein>
    <recommendedName>
        <fullName evidence="13">ATP-binding cassette domain-containing protein</fullName>
    </recommendedName>
</protein>
<comment type="subcellular location">
    <subcellularLocation>
        <location evidence="1">Membrane</location>
        <topology evidence="1">Multi-pass membrane protein</topology>
    </subcellularLocation>
</comment>
<evidence type="ECO:0000256" key="7">
    <source>
        <dbReference type="SAM" id="MobiDB-lite"/>
    </source>
</evidence>
<dbReference type="InterPro" id="IPR039421">
    <property type="entry name" value="Type_1_exporter"/>
</dbReference>
<dbReference type="InterPro" id="IPR017871">
    <property type="entry name" value="ABC_transporter-like_CS"/>
</dbReference>
<dbReference type="Gene3D" id="1.20.1560.10">
    <property type="entry name" value="ABC transporter type 1, transmembrane domain"/>
    <property type="match status" value="2"/>
</dbReference>
<feature type="domain" description="ABC transmembrane type-1" evidence="10">
    <location>
        <begin position="237"/>
        <end position="551"/>
    </location>
</feature>
<feature type="transmembrane region" description="Helical" evidence="8">
    <location>
        <begin position="1106"/>
        <end position="1131"/>
    </location>
</feature>
<evidence type="ECO:0008006" key="13">
    <source>
        <dbReference type="Google" id="ProtNLM"/>
    </source>
</evidence>
<gene>
    <name evidence="11" type="ORF">NliqN6_0699</name>
</gene>
<reference evidence="11" key="1">
    <citation type="submission" date="2020-07" db="EMBL/GenBank/DDBJ databases">
        <title>Draft Genome Sequence of a Deep-Sea Yeast, Naganishia (Cryptococcus) liquefaciens strain N6.</title>
        <authorList>
            <person name="Han Y.W."/>
            <person name="Kajitani R."/>
            <person name="Morimoto H."/>
            <person name="Parhat M."/>
            <person name="Tsubouchi H."/>
            <person name="Bakenova O."/>
            <person name="Ogata M."/>
            <person name="Argunhan B."/>
            <person name="Aoki R."/>
            <person name="Kajiwara S."/>
            <person name="Itoh T."/>
            <person name="Iwasaki H."/>
        </authorList>
    </citation>
    <scope>NUCLEOTIDE SEQUENCE</scope>
    <source>
        <strain evidence="11">N6</strain>
    </source>
</reference>
<dbReference type="OrthoDB" id="6500128at2759"/>
<evidence type="ECO:0000256" key="6">
    <source>
        <dbReference type="ARBA" id="ARBA00023136"/>
    </source>
</evidence>
<dbReference type="InterPro" id="IPR003439">
    <property type="entry name" value="ABC_transporter-like_ATP-bd"/>
</dbReference>
<dbReference type="PROSITE" id="PS50893">
    <property type="entry name" value="ABC_TRANSPORTER_2"/>
    <property type="match status" value="2"/>
</dbReference>
<dbReference type="PANTHER" id="PTHR43394">
    <property type="entry name" value="ATP-DEPENDENT PERMEASE MDL1, MITOCHONDRIAL"/>
    <property type="match status" value="1"/>
</dbReference>
<evidence type="ECO:0000259" key="10">
    <source>
        <dbReference type="PROSITE" id="PS50929"/>
    </source>
</evidence>
<feature type="compositionally biased region" description="Polar residues" evidence="7">
    <location>
        <begin position="34"/>
        <end position="43"/>
    </location>
</feature>
<feature type="transmembrane region" description="Helical" evidence="8">
    <location>
        <begin position="1181"/>
        <end position="1205"/>
    </location>
</feature>
<comment type="caution">
    <text evidence="11">The sequence shown here is derived from an EMBL/GenBank/DDBJ whole genome shotgun (WGS) entry which is preliminary data.</text>
</comment>
<feature type="transmembrane region" description="Helical" evidence="8">
    <location>
        <begin position="283"/>
        <end position="308"/>
    </location>
</feature>
<dbReference type="Pfam" id="PF00664">
    <property type="entry name" value="ABC_membrane"/>
    <property type="match status" value="3"/>
</dbReference>
<evidence type="ECO:0000313" key="12">
    <source>
        <dbReference type="Proteomes" id="UP000620104"/>
    </source>
</evidence>
<feature type="transmembrane region" description="Helical" evidence="8">
    <location>
        <begin position="528"/>
        <end position="547"/>
    </location>
</feature>
<name>A0A8H3YDH4_9TREE</name>
<feature type="transmembrane region" description="Helical" evidence="8">
    <location>
        <begin position="1292"/>
        <end position="1317"/>
    </location>
</feature>
<dbReference type="EMBL" id="BLZA01000007">
    <property type="protein sequence ID" value="GHJ84297.1"/>
    <property type="molecule type" value="Genomic_DNA"/>
</dbReference>
<evidence type="ECO:0000256" key="4">
    <source>
        <dbReference type="ARBA" id="ARBA00022840"/>
    </source>
</evidence>
<dbReference type="PANTHER" id="PTHR43394:SF1">
    <property type="entry name" value="ATP-BINDING CASSETTE SUB-FAMILY B MEMBER 10, MITOCHONDRIAL"/>
    <property type="match status" value="1"/>
</dbReference>
<dbReference type="GO" id="GO:0016887">
    <property type="term" value="F:ATP hydrolysis activity"/>
    <property type="evidence" value="ECO:0007669"/>
    <property type="project" value="InterPro"/>
</dbReference>
<dbReference type="GO" id="GO:0005524">
    <property type="term" value="F:ATP binding"/>
    <property type="evidence" value="ECO:0007669"/>
    <property type="project" value="UniProtKB-KW"/>
</dbReference>
<evidence type="ECO:0000313" key="11">
    <source>
        <dbReference type="EMBL" id="GHJ84297.1"/>
    </source>
</evidence>
<feature type="region of interest" description="Disordered" evidence="7">
    <location>
        <begin position="93"/>
        <end position="163"/>
    </location>
</feature>